<dbReference type="InterPro" id="IPR039509">
    <property type="entry name" value="SPATA31"/>
</dbReference>
<name>M7C0M3_CHEMY</name>
<evidence type="ECO:0000259" key="3">
    <source>
        <dbReference type="Pfam" id="PF14650"/>
    </source>
</evidence>
<proteinExistence type="inferred from homology"/>
<comment type="similarity">
    <text evidence="1">Belongs to the SPATA31 family.</text>
</comment>
<gene>
    <name evidence="4" type="ORF">UY3_04880</name>
</gene>
<dbReference type="Proteomes" id="UP000031443">
    <property type="component" value="Unassembled WGS sequence"/>
</dbReference>
<feature type="compositionally biased region" description="Polar residues" evidence="2">
    <location>
        <begin position="494"/>
        <end position="509"/>
    </location>
</feature>
<dbReference type="AlphaFoldDB" id="M7C0M3"/>
<dbReference type="PANTHER" id="PTHR21859:SF12">
    <property type="entry name" value="SPERMATOGENESIS-ASSOCIATED PROTEIN 31D1"/>
    <property type="match status" value="1"/>
</dbReference>
<sequence length="564" mass="62861">MESPCPLPPPLSRGSGAIVESPLLHPLLLIKDVREQLNTHIRKKRLQLLWGLPYIILNSLAASIPSIPEFLECTALLESKEYQRPLFKAERRKHLEQHLREKMVHHKWGLPKRIQKSLKWFIPPEAAKQEPMPDEKVPISTSTHTGVCEASRGSSEACTSRICLTAQRSEGSGQTTVTLDTTSETTIAGSMRNLQRRQTRTGPQNKTGEESLLLEWSMHFNPDATELPVIGEKKEKHLEFQGGKENCDLSEDTEGSWETFWLGTCPPSTQPALLNGAQSEIGTSFMDTQFRNNKRQYNQNLELGTKLEMKWGVSYMFQESSPAMRTPPAQLTYWEKKPSSGAEKSPVSRISGSQKLPHSCQWGFSQGLLRAISPPEQSQSQLLSHASGEEVPKSNFVQEGQKFLGIAGSCRSVTMHRSYSDTAETSRALLLAGQLASLEGENQETRPKMTLTQLPLASQLQPSPAGAPLAEIPWALNRDMLGNKNLQIKLGLQSPSQVPMTPSTDSAASLQIPGAEGEESLVTDDTKKYFEFHLREKLLHQKWGLPKRLQESMTLFLLLEATIN</sequence>
<evidence type="ECO:0000256" key="1">
    <source>
        <dbReference type="ARBA" id="ARBA00035009"/>
    </source>
</evidence>
<reference evidence="5" key="1">
    <citation type="journal article" date="2013" name="Nat. Genet.">
        <title>The draft genomes of soft-shell turtle and green sea turtle yield insights into the development and evolution of the turtle-specific body plan.</title>
        <authorList>
            <person name="Wang Z."/>
            <person name="Pascual-Anaya J."/>
            <person name="Zadissa A."/>
            <person name="Li W."/>
            <person name="Niimura Y."/>
            <person name="Huang Z."/>
            <person name="Li C."/>
            <person name="White S."/>
            <person name="Xiong Z."/>
            <person name="Fang D."/>
            <person name="Wang B."/>
            <person name="Ming Y."/>
            <person name="Chen Y."/>
            <person name="Zheng Y."/>
            <person name="Kuraku S."/>
            <person name="Pignatelli M."/>
            <person name="Herrero J."/>
            <person name="Beal K."/>
            <person name="Nozawa M."/>
            <person name="Li Q."/>
            <person name="Wang J."/>
            <person name="Zhang H."/>
            <person name="Yu L."/>
            <person name="Shigenobu S."/>
            <person name="Wang J."/>
            <person name="Liu J."/>
            <person name="Flicek P."/>
            <person name="Searle S."/>
            <person name="Wang J."/>
            <person name="Kuratani S."/>
            <person name="Yin Y."/>
            <person name="Aken B."/>
            <person name="Zhang G."/>
            <person name="Irie N."/>
        </authorList>
    </citation>
    <scope>NUCLEOTIDE SEQUENCE [LARGE SCALE GENOMIC DNA]</scope>
</reference>
<accession>M7C0M3</accession>
<organism evidence="4 5">
    <name type="scientific">Chelonia mydas</name>
    <name type="common">Green sea-turtle</name>
    <name type="synonym">Chelonia agassizi</name>
    <dbReference type="NCBI Taxonomy" id="8469"/>
    <lineage>
        <taxon>Eukaryota</taxon>
        <taxon>Metazoa</taxon>
        <taxon>Chordata</taxon>
        <taxon>Craniata</taxon>
        <taxon>Vertebrata</taxon>
        <taxon>Euteleostomi</taxon>
        <taxon>Archelosauria</taxon>
        <taxon>Testudinata</taxon>
        <taxon>Testudines</taxon>
        <taxon>Cryptodira</taxon>
        <taxon>Durocryptodira</taxon>
        <taxon>Americhelydia</taxon>
        <taxon>Chelonioidea</taxon>
        <taxon>Cheloniidae</taxon>
        <taxon>Chelonia</taxon>
    </lineage>
</organism>
<dbReference type="Pfam" id="PF14650">
    <property type="entry name" value="FAM75"/>
    <property type="match status" value="1"/>
</dbReference>
<dbReference type="EMBL" id="KB521028">
    <property type="protein sequence ID" value="EMP37898.1"/>
    <property type="molecule type" value="Genomic_DNA"/>
</dbReference>
<evidence type="ECO:0000313" key="5">
    <source>
        <dbReference type="Proteomes" id="UP000031443"/>
    </source>
</evidence>
<feature type="region of interest" description="Disordered" evidence="2">
    <location>
        <begin position="494"/>
        <end position="519"/>
    </location>
</feature>
<evidence type="ECO:0000256" key="2">
    <source>
        <dbReference type="SAM" id="MobiDB-lite"/>
    </source>
</evidence>
<protein>
    <recommendedName>
        <fullName evidence="3">SPATA31 domain-containing protein</fullName>
    </recommendedName>
</protein>
<evidence type="ECO:0000313" key="4">
    <source>
        <dbReference type="EMBL" id="EMP37898.1"/>
    </source>
</evidence>
<feature type="domain" description="SPATA31" evidence="3">
    <location>
        <begin position="5"/>
        <end position="150"/>
    </location>
</feature>
<feature type="region of interest" description="Disordered" evidence="2">
    <location>
        <begin position="129"/>
        <end position="148"/>
    </location>
</feature>
<feature type="region of interest" description="Disordered" evidence="2">
    <location>
        <begin position="335"/>
        <end position="355"/>
    </location>
</feature>
<keyword evidence="5" id="KW-1185">Reference proteome</keyword>
<dbReference type="PANTHER" id="PTHR21859">
    <property type="entry name" value="ACROSOME-SPECIFIC PROTEIN"/>
    <property type="match status" value="1"/>
</dbReference>